<dbReference type="EC" id="2.1.1.79" evidence="6"/>
<comment type="caution">
    <text evidence="6">The sequence shown here is derived from an EMBL/GenBank/DDBJ whole genome shotgun (WGS) entry which is preliminary data.</text>
</comment>
<dbReference type="GO" id="GO:0008825">
    <property type="term" value="F:cyclopropane-fatty-acyl-phospholipid synthase activity"/>
    <property type="evidence" value="ECO:0007669"/>
    <property type="project" value="UniProtKB-EC"/>
</dbReference>
<dbReference type="Pfam" id="PF02353">
    <property type="entry name" value="CMAS"/>
    <property type="match status" value="1"/>
</dbReference>
<dbReference type="CDD" id="cd02440">
    <property type="entry name" value="AdoMet_MTases"/>
    <property type="match status" value="1"/>
</dbReference>
<evidence type="ECO:0000256" key="1">
    <source>
        <dbReference type="ARBA" id="ARBA00010815"/>
    </source>
</evidence>
<dbReference type="GO" id="GO:0032259">
    <property type="term" value="P:methylation"/>
    <property type="evidence" value="ECO:0007669"/>
    <property type="project" value="UniProtKB-KW"/>
</dbReference>
<name>A0A9X1UWY9_9FLAO</name>
<gene>
    <name evidence="6" type="primary">cfa</name>
    <name evidence="6" type="ORF">LU635_09580</name>
</gene>
<accession>A0A9X1UWY9</accession>
<dbReference type="GO" id="GO:0008610">
    <property type="term" value="P:lipid biosynthetic process"/>
    <property type="evidence" value="ECO:0007669"/>
    <property type="project" value="InterPro"/>
</dbReference>
<evidence type="ECO:0000256" key="3">
    <source>
        <dbReference type="ARBA" id="ARBA00022679"/>
    </source>
</evidence>
<dbReference type="PANTHER" id="PTHR43667">
    <property type="entry name" value="CYCLOPROPANE-FATTY-ACYL-PHOSPHOLIPID SYNTHASE"/>
    <property type="match status" value="1"/>
</dbReference>
<keyword evidence="7" id="KW-1185">Reference proteome</keyword>
<comment type="similarity">
    <text evidence="1">Belongs to the CFA/CMAS family.</text>
</comment>
<dbReference type="Proteomes" id="UP001139344">
    <property type="component" value="Unassembled WGS sequence"/>
</dbReference>
<evidence type="ECO:0000256" key="2">
    <source>
        <dbReference type="ARBA" id="ARBA00022603"/>
    </source>
</evidence>
<dbReference type="InterPro" id="IPR003333">
    <property type="entry name" value="CMAS"/>
</dbReference>
<dbReference type="InterPro" id="IPR029063">
    <property type="entry name" value="SAM-dependent_MTases_sf"/>
</dbReference>
<dbReference type="EMBL" id="JAJSON010000020">
    <property type="protein sequence ID" value="MCG9971885.1"/>
    <property type="molecule type" value="Genomic_DNA"/>
</dbReference>
<sequence length="384" mass="45367">MQNENKKIIEDLLTSAGISINGNRNWDIRVFNEEFYRRILRDGSLGLGESYMEGWWDCPRLDEFIHRLFEADLEKQIRKNLRLKWQVLKARIFNMQSIKKARKSISRHYDIGNNLFTEMLDPLMVYSCGYWHETNNLARAQENKLGLICQKLDLKPGQKVLDIGCGWGGFSYYAAKHYDVQVVGITISKEQQKIALERCENLPVEIRLQDYRELDEKFDRIVSVGMLEHVGHKNHSSFMKVINRNLKDEGICLLHFIGGNESRYTTDAWIDKYIFPQGLIPSITQIGKAMGNDMILQDLHNFGLYYDKTLMAWHENFKEAWPRLKEYYNNFFYKMWEFYLCSSAAAFRAQRLNLWQLVITKREFPHIYHSVRPKHLTTKELING</sequence>
<dbReference type="NCBIfam" id="NF008686">
    <property type="entry name" value="PRK11705.1"/>
    <property type="match status" value="1"/>
</dbReference>
<dbReference type="PANTHER" id="PTHR43667:SF1">
    <property type="entry name" value="CYCLOPROPANE-FATTY-ACYL-PHOSPHOLIPID SYNTHASE"/>
    <property type="match status" value="1"/>
</dbReference>
<evidence type="ECO:0000256" key="5">
    <source>
        <dbReference type="ARBA" id="ARBA00023098"/>
    </source>
</evidence>
<dbReference type="RefSeq" id="WP_240098541.1">
    <property type="nucleotide sequence ID" value="NZ_JAJSON010000020.1"/>
</dbReference>
<protein>
    <submittedName>
        <fullName evidence="6">Cyclopropane fatty acyl phospholipid synthase</fullName>
        <ecNumber evidence="6">2.1.1.79</ecNumber>
    </submittedName>
</protein>
<evidence type="ECO:0000313" key="6">
    <source>
        <dbReference type="EMBL" id="MCG9971885.1"/>
    </source>
</evidence>
<evidence type="ECO:0000256" key="4">
    <source>
        <dbReference type="ARBA" id="ARBA00022691"/>
    </source>
</evidence>
<dbReference type="SUPFAM" id="SSF53335">
    <property type="entry name" value="S-adenosyl-L-methionine-dependent methyltransferases"/>
    <property type="match status" value="1"/>
</dbReference>
<organism evidence="6 7">
    <name type="scientific">Christiangramia crocea</name>
    <dbReference type="NCBI Taxonomy" id="2904124"/>
    <lineage>
        <taxon>Bacteria</taxon>
        <taxon>Pseudomonadati</taxon>
        <taxon>Bacteroidota</taxon>
        <taxon>Flavobacteriia</taxon>
        <taxon>Flavobacteriales</taxon>
        <taxon>Flavobacteriaceae</taxon>
        <taxon>Christiangramia</taxon>
    </lineage>
</organism>
<dbReference type="PIRSF" id="PIRSF003085">
    <property type="entry name" value="CMAS"/>
    <property type="match status" value="1"/>
</dbReference>
<keyword evidence="2 6" id="KW-0489">Methyltransferase</keyword>
<reference evidence="6" key="1">
    <citation type="submission" date="2021-12" db="EMBL/GenBank/DDBJ databases">
        <title>Description of Gramella crocea sp. nov., a new bacterium isolated from activated sludge.</title>
        <authorList>
            <person name="Zhang X."/>
        </authorList>
    </citation>
    <scope>NUCLEOTIDE SEQUENCE</scope>
    <source>
        <strain evidence="6">YB25</strain>
    </source>
</reference>
<proteinExistence type="inferred from homology"/>
<keyword evidence="3 6" id="KW-0808">Transferase</keyword>
<keyword evidence="4" id="KW-0949">S-adenosyl-L-methionine</keyword>
<evidence type="ECO:0000313" key="7">
    <source>
        <dbReference type="Proteomes" id="UP001139344"/>
    </source>
</evidence>
<dbReference type="AlphaFoldDB" id="A0A9X1UWY9"/>
<keyword evidence="5" id="KW-0443">Lipid metabolism</keyword>
<dbReference type="InterPro" id="IPR050723">
    <property type="entry name" value="CFA/CMAS"/>
</dbReference>
<dbReference type="Gene3D" id="3.40.50.150">
    <property type="entry name" value="Vaccinia Virus protein VP39"/>
    <property type="match status" value="1"/>
</dbReference>